<feature type="compositionally biased region" description="Polar residues" evidence="1">
    <location>
        <begin position="93"/>
        <end position="102"/>
    </location>
</feature>
<accession>A0A2H3BM31</accession>
<keyword evidence="3" id="KW-1185">Reference proteome</keyword>
<sequence length="158" mass="17422">MILFVSALKVKGGPARRSSDPTHFPWYSQQPTSIVGRTDSRRRSKMVSSEDLEKVTQRPQRTKPGETTKNIVLSPSYPREGERMSADPLKATSDYSSKNVHLTHSKSPPSSWASSEFAARSSKDTPTGQEGYDPESEGYKDQGWLAGGVGKQELGLYT</sequence>
<dbReference type="EMBL" id="KZ293423">
    <property type="protein sequence ID" value="PBK71951.1"/>
    <property type="molecule type" value="Genomic_DNA"/>
</dbReference>
<feature type="compositionally biased region" description="Low complexity" evidence="1">
    <location>
        <begin position="105"/>
        <end position="115"/>
    </location>
</feature>
<gene>
    <name evidence="2" type="ORF">ARMSODRAFT_1016940</name>
</gene>
<dbReference type="Proteomes" id="UP000218334">
    <property type="component" value="Unassembled WGS sequence"/>
</dbReference>
<feature type="region of interest" description="Disordered" evidence="1">
    <location>
        <begin position="10"/>
        <end position="158"/>
    </location>
</feature>
<reference evidence="3" key="1">
    <citation type="journal article" date="2017" name="Nat. Ecol. Evol.">
        <title>Genome expansion and lineage-specific genetic innovations in the forest pathogenic fungi Armillaria.</title>
        <authorList>
            <person name="Sipos G."/>
            <person name="Prasanna A.N."/>
            <person name="Walter M.C."/>
            <person name="O'Connor E."/>
            <person name="Balint B."/>
            <person name="Krizsan K."/>
            <person name="Kiss B."/>
            <person name="Hess J."/>
            <person name="Varga T."/>
            <person name="Slot J."/>
            <person name="Riley R."/>
            <person name="Boka B."/>
            <person name="Rigling D."/>
            <person name="Barry K."/>
            <person name="Lee J."/>
            <person name="Mihaltcheva S."/>
            <person name="LaButti K."/>
            <person name="Lipzen A."/>
            <person name="Waldron R."/>
            <person name="Moloney N.M."/>
            <person name="Sperisen C."/>
            <person name="Kredics L."/>
            <person name="Vagvoelgyi C."/>
            <person name="Patrignani A."/>
            <person name="Fitzpatrick D."/>
            <person name="Nagy I."/>
            <person name="Doyle S."/>
            <person name="Anderson J.B."/>
            <person name="Grigoriev I.V."/>
            <person name="Gueldener U."/>
            <person name="Muensterkoetter M."/>
            <person name="Nagy L.G."/>
        </authorList>
    </citation>
    <scope>NUCLEOTIDE SEQUENCE [LARGE SCALE GENOMIC DNA]</scope>
    <source>
        <strain evidence="3">28-4</strain>
    </source>
</reference>
<name>A0A2H3BM31_9AGAR</name>
<protein>
    <submittedName>
        <fullName evidence="2">Uncharacterized protein</fullName>
    </submittedName>
</protein>
<evidence type="ECO:0000313" key="3">
    <source>
        <dbReference type="Proteomes" id="UP000218334"/>
    </source>
</evidence>
<proteinExistence type="predicted"/>
<evidence type="ECO:0000313" key="2">
    <source>
        <dbReference type="EMBL" id="PBK71951.1"/>
    </source>
</evidence>
<evidence type="ECO:0000256" key="1">
    <source>
        <dbReference type="SAM" id="MobiDB-lite"/>
    </source>
</evidence>
<dbReference type="AlphaFoldDB" id="A0A2H3BM31"/>
<organism evidence="2 3">
    <name type="scientific">Armillaria solidipes</name>
    <dbReference type="NCBI Taxonomy" id="1076256"/>
    <lineage>
        <taxon>Eukaryota</taxon>
        <taxon>Fungi</taxon>
        <taxon>Dikarya</taxon>
        <taxon>Basidiomycota</taxon>
        <taxon>Agaricomycotina</taxon>
        <taxon>Agaricomycetes</taxon>
        <taxon>Agaricomycetidae</taxon>
        <taxon>Agaricales</taxon>
        <taxon>Marasmiineae</taxon>
        <taxon>Physalacriaceae</taxon>
        <taxon>Armillaria</taxon>
    </lineage>
</organism>